<dbReference type="UniPathway" id="UPA00159">
    <property type="reaction ID" value="UER00277"/>
</dbReference>
<dbReference type="NCBIfam" id="NF004836">
    <property type="entry name" value="PRK06186.1"/>
    <property type="match status" value="1"/>
</dbReference>
<evidence type="ECO:0000256" key="4">
    <source>
        <dbReference type="ARBA" id="ARBA00022598"/>
    </source>
</evidence>
<dbReference type="Pfam" id="PF00117">
    <property type="entry name" value="GATase"/>
    <property type="match status" value="1"/>
</dbReference>
<comment type="caution">
    <text evidence="11">The sequence shown here is derived from an EMBL/GenBank/DDBJ whole genome shotgun (WGS) entry which is preliminary data.</text>
</comment>
<keyword evidence="4" id="KW-0436">Ligase</keyword>
<comment type="similarity">
    <text evidence="2">Belongs to the CTP synthase family.</text>
</comment>
<dbReference type="GO" id="GO:0042802">
    <property type="term" value="F:identical protein binding"/>
    <property type="evidence" value="ECO:0007669"/>
    <property type="project" value="TreeGrafter"/>
</dbReference>
<feature type="domain" description="Glutamine amidotransferase" evidence="10">
    <location>
        <begin position="23"/>
        <end position="228"/>
    </location>
</feature>
<evidence type="ECO:0000256" key="1">
    <source>
        <dbReference type="ARBA" id="ARBA00005171"/>
    </source>
</evidence>
<comment type="pathway">
    <text evidence="1">Pyrimidine metabolism; CTP biosynthesis via de novo pathway; CTP from UDP: step 2/2.</text>
</comment>
<dbReference type="GO" id="GO:0005829">
    <property type="term" value="C:cytosol"/>
    <property type="evidence" value="ECO:0007669"/>
    <property type="project" value="TreeGrafter"/>
</dbReference>
<evidence type="ECO:0000256" key="8">
    <source>
        <dbReference type="ARBA" id="ARBA00022975"/>
    </source>
</evidence>
<evidence type="ECO:0000256" key="2">
    <source>
        <dbReference type="ARBA" id="ARBA00007533"/>
    </source>
</evidence>
<keyword evidence="6" id="KW-0067">ATP-binding</keyword>
<keyword evidence="5" id="KW-0547">Nucleotide-binding</keyword>
<evidence type="ECO:0000256" key="6">
    <source>
        <dbReference type="ARBA" id="ARBA00022840"/>
    </source>
</evidence>
<dbReference type="PANTHER" id="PTHR11550">
    <property type="entry name" value="CTP SYNTHASE"/>
    <property type="match status" value="1"/>
</dbReference>
<evidence type="ECO:0000259" key="10">
    <source>
        <dbReference type="Pfam" id="PF00117"/>
    </source>
</evidence>
<dbReference type="GO" id="GO:0003883">
    <property type="term" value="F:CTP synthase activity"/>
    <property type="evidence" value="ECO:0007669"/>
    <property type="project" value="UniProtKB-EC"/>
</dbReference>
<dbReference type="Gene3D" id="3.40.50.880">
    <property type="match status" value="1"/>
</dbReference>
<dbReference type="Proteomes" id="UP000636505">
    <property type="component" value="Unassembled WGS sequence"/>
</dbReference>
<dbReference type="EMBL" id="JADEXG010000078">
    <property type="protein sequence ID" value="MBE9080017.1"/>
    <property type="molecule type" value="Genomic_DNA"/>
</dbReference>
<dbReference type="InterPro" id="IPR029062">
    <property type="entry name" value="Class_I_gatase-like"/>
</dbReference>
<evidence type="ECO:0000256" key="5">
    <source>
        <dbReference type="ARBA" id="ARBA00022741"/>
    </source>
</evidence>
<dbReference type="RefSeq" id="WP_193911550.1">
    <property type="nucleotide sequence ID" value="NZ_JADEXG010000078.1"/>
</dbReference>
<evidence type="ECO:0000313" key="12">
    <source>
        <dbReference type="Proteomes" id="UP000636505"/>
    </source>
</evidence>
<keyword evidence="7" id="KW-0315">Glutamine amidotransferase</keyword>
<dbReference type="SUPFAM" id="SSF52317">
    <property type="entry name" value="Class I glutamine amidotransferase-like"/>
    <property type="match status" value="1"/>
</dbReference>
<gene>
    <name evidence="11" type="ORF">IQ241_22455</name>
</gene>
<dbReference type="GO" id="GO:0019856">
    <property type="term" value="P:pyrimidine nucleobase biosynthetic process"/>
    <property type="evidence" value="ECO:0007669"/>
    <property type="project" value="TreeGrafter"/>
</dbReference>
<organism evidence="11 12">
    <name type="scientific">Vasconcelosia minhoensis LEGE 07310</name>
    <dbReference type="NCBI Taxonomy" id="915328"/>
    <lineage>
        <taxon>Bacteria</taxon>
        <taxon>Bacillati</taxon>
        <taxon>Cyanobacteriota</taxon>
        <taxon>Cyanophyceae</taxon>
        <taxon>Nodosilineales</taxon>
        <taxon>Cymatolegaceae</taxon>
        <taxon>Vasconcelosia</taxon>
        <taxon>Vasconcelosia minhoensis</taxon>
    </lineage>
</organism>
<dbReference type="PANTHER" id="PTHR11550:SF0">
    <property type="entry name" value="CTP SYNTHASE-RELATED"/>
    <property type="match status" value="1"/>
</dbReference>
<evidence type="ECO:0000256" key="9">
    <source>
        <dbReference type="ARBA" id="ARBA00047781"/>
    </source>
</evidence>
<keyword evidence="12" id="KW-1185">Reference proteome</keyword>
<evidence type="ECO:0000256" key="3">
    <source>
        <dbReference type="ARBA" id="ARBA00012291"/>
    </source>
</evidence>
<dbReference type="InterPro" id="IPR004468">
    <property type="entry name" value="CTP_synthase"/>
</dbReference>
<dbReference type="GO" id="GO:0005524">
    <property type="term" value="F:ATP binding"/>
    <property type="evidence" value="ECO:0007669"/>
    <property type="project" value="UniProtKB-KW"/>
</dbReference>
<dbReference type="EC" id="6.3.4.2" evidence="3"/>
<evidence type="ECO:0000256" key="7">
    <source>
        <dbReference type="ARBA" id="ARBA00022962"/>
    </source>
</evidence>
<keyword evidence="8" id="KW-0665">Pyrimidine biosynthesis</keyword>
<accession>A0A8J7DDL9</accession>
<reference evidence="11" key="1">
    <citation type="submission" date="2020-10" db="EMBL/GenBank/DDBJ databases">
        <authorList>
            <person name="Castelo-Branco R."/>
            <person name="Eusebio N."/>
            <person name="Adriana R."/>
            <person name="Vieira A."/>
            <person name="Brugerolle De Fraissinette N."/>
            <person name="Rezende De Castro R."/>
            <person name="Schneider M.P."/>
            <person name="Vasconcelos V."/>
            <person name="Leao P.N."/>
        </authorList>
    </citation>
    <scope>NUCLEOTIDE SEQUENCE</scope>
    <source>
        <strain evidence="11">LEGE 07310</strain>
    </source>
</reference>
<dbReference type="GO" id="GO:0044210">
    <property type="term" value="P:'de novo' CTP biosynthetic process"/>
    <property type="evidence" value="ECO:0007669"/>
    <property type="project" value="UniProtKB-UniPathway"/>
</dbReference>
<name>A0A8J7DDL9_9CYAN</name>
<protein>
    <recommendedName>
        <fullName evidence="3">CTP synthase (glutamine hydrolyzing)</fullName>
        <ecNumber evidence="3">6.3.4.2</ecNumber>
    </recommendedName>
</protein>
<sequence length="235" mass="25424">MAIKVAILADALPNFPPQVTIEPALQHAASVLGVSVETAWFSSESLLSSETVEKLQQFDGIWGGPGDVQAIEGTLQGIRVAREQGIPFLGTCGGFQYAVLEFARHVLGYADANSAEFDPTAPRLVLTPLECVIAGKKMMVHIQSGTMARQLYGTETAVEEYYCNFGINPIYRNSIESAGLKITGLDQDGEPRIFELQTAAHPFYIASLFVPQTASTAERPHLLIRGFVAACQRGH</sequence>
<dbReference type="InterPro" id="IPR017926">
    <property type="entry name" value="GATASE"/>
</dbReference>
<proteinExistence type="inferred from homology"/>
<dbReference type="AlphaFoldDB" id="A0A8J7DDL9"/>
<evidence type="ECO:0000313" key="11">
    <source>
        <dbReference type="EMBL" id="MBE9080017.1"/>
    </source>
</evidence>
<comment type="catalytic activity">
    <reaction evidence="9">
        <text>UTP + L-glutamine + ATP + H2O = CTP + L-glutamate + ADP + phosphate + 2 H(+)</text>
        <dbReference type="Rhea" id="RHEA:26426"/>
        <dbReference type="ChEBI" id="CHEBI:15377"/>
        <dbReference type="ChEBI" id="CHEBI:15378"/>
        <dbReference type="ChEBI" id="CHEBI:29985"/>
        <dbReference type="ChEBI" id="CHEBI:30616"/>
        <dbReference type="ChEBI" id="CHEBI:37563"/>
        <dbReference type="ChEBI" id="CHEBI:43474"/>
        <dbReference type="ChEBI" id="CHEBI:46398"/>
        <dbReference type="ChEBI" id="CHEBI:58359"/>
        <dbReference type="ChEBI" id="CHEBI:456216"/>
        <dbReference type="EC" id="6.3.4.2"/>
    </reaction>
</comment>